<evidence type="ECO:0000313" key="2">
    <source>
        <dbReference type="Proteomes" id="UP000694044"/>
    </source>
</evidence>
<evidence type="ECO:0000313" key="1">
    <source>
        <dbReference type="EMBL" id="KAG7382019.1"/>
    </source>
</evidence>
<protein>
    <submittedName>
        <fullName evidence="1">Uncharacterized protein</fullName>
    </submittedName>
</protein>
<dbReference type="EMBL" id="JAGDFM010000223">
    <property type="protein sequence ID" value="KAG7382019.1"/>
    <property type="molecule type" value="Genomic_DNA"/>
</dbReference>
<dbReference type="AlphaFoldDB" id="A0A8T1VPC1"/>
<gene>
    <name evidence="1" type="ORF">PHYPSEUDO_005380</name>
</gene>
<name>A0A8T1VPC1_9STRA</name>
<organism evidence="1 2">
    <name type="scientific">Phytophthora pseudosyringae</name>
    <dbReference type="NCBI Taxonomy" id="221518"/>
    <lineage>
        <taxon>Eukaryota</taxon>
        <taxon>Sar</taxon>
        <taxon>Stramenopiles</taxon>
        <taxon>Oomycota</taxon>
        <taxon>Peronosporomycetes</taxon>
        <taxon>Peronosporales</taxon>
        <taxon>Peronosporaceae</taxon>
        <taxon>Phytophthora</taxon>
    </lineage>
</organism>
<proteinExistence type="predicted"/>
<reference evidence="1" key="1">
    <citation type="submission" date="2021-02" db="EMBL/GenBank/DDBJ databases">
        <authorList>
            <person name="Palmer J.M."/>
        </authorList>
    </citation>
    <scope>NUCLEOTIDE SEQUENCE</scope>
    <source>
        <strain evidence="1">SCRP734</strain>
    </source>
</reference>
<dbReference type="Proteomes" id="UP000694044">
    <property type="component" value="Unassembled WGS sequence"/>
</dbReference>
<sequence>MRKFIRGERPSSAAPFPEACTFLADLRETEETLVPPLGSQRRDRAAQPNANECLRLPGRRLYISVSPQAERLAGWWRYRQPLARHLAHGGLGPQAIDRKLAETLLFRDDAMLEDAEERVGRTRHATLDLPTLAWRTVQRRRQAPSTLQFGGTSSADSL</sequence>
<keyword evidence="2" id="KW-1185">Reference proteome</keyword>
<accession>A0A8T1VPC1</accession>
<comment type="caution">
    <text evidence="1">The sequence shown here is derived from an EMBL/GenBank/DDBJ whole genome shotgun (WGS) entry which is preliminary data.</text>
</comment>